<organism evidence="1 2">
    <name type="scientific">Cimex lectularius</name>
    <name type="common">Bed bug</name>
    <name type="synonym">Acanthia lectularia</name>
    <dbReference type="NCBI Taxonomy" id="79782"/>
    <lineage>
        <taxon>Eukaryota</taxon>
        <taxon>Metazoa</taxon>
        <taxon>Ecdysozoa</taxon>
        <taxon>Arthropoda</taxon>
        <taxon>Hexapoda</taxon>
        <taxon>Insecta</taxon>
        <taxon>Pterygota</taxon>
        <taxon>Neoptera</taxon>
        <taxon>Paraneoptera</taxon>
        <taxon>Hemiptera</taxon>
        <taxon>Heteroptera</taxon>
        <taxon>Panheteroptera</taxon>
        <taxon>Cimicomorpha</taxon>
        <taxon>Cimicidae</taxon>
        <taxon>Cimex</taxon>
    </lineage>
</organism>
<accession>A0A8I6RU18</accession>
<dbReference type="AlphaFoldDB" id="A0A8I6RU18"/>
<dbReference type="Proteomes" id="UP000494040">
    <property type="component" value="Unassembled WGS sequence"/>
</dbReference>
<dbReference type="InterPro" id="IPR011990">
    <property type="entry name" value="TPR-like_helical_dom_sf"/>
</dbReference>
<dbReference type="EnsemblMetazoa" id="XM_014395427.2">
    <property type="protein sequence ID" value="XP_014250913.1"/>
    <property type="gene ID" value="LOC106667465"/>
</dbReference>
<dbReference type="SUPFAM" id="SSF48452">
    <property type="entry name" value="TPR-like"/>
    <property type="match status" value="1"/>
</dbReference>
<dbReference type="InterPro" id="IPR019734">
    <property type="entry name" value="TPR_rpt"/>
</dbReference>
<dbReference type="KEGG" id="clec:106667465"/>
<evidence type="ECO:0000313" key="1">
    <source>
        <dbReference type="EnsemblMetazoa" id="XP_014250913.1"/>
    </source>
</evidence>
<evidence type="ECO:0000313" key="2">
    <source>
        <dbReference type="Proteomes" id="UP000494040"/>
    </source>
</evidence>
<name>A0A8I6RU18_CIMLE</name>
<protein>
    <submittedName>
        <fullName evidence="1">Uncharacterized protein</fullName>
    </submittedName>
</protein>
<dbReference type="OrthoDB" id="433738at2759"/>
<dbReference type="Pfam" id="PF13181">
    <property type="entry name" value="TPR_8"/>
    <property type="match status" value="2"/>
</dbReference>
<dbReference type="RefSeq" id="XP_014250913.1">
    <property type="nucleotide sequence ID" value="XM_014395427.2"/>
</dbReference>
<keyword evidence="2" id="KW-1185">Reference proteome</keyword>
<dbReference type="OMA" id="WYVGTEW"/>
<proteinExistence type="predicted"/>
<sequence>MSKGELGWDYESKDGRWRKRVTKQGLKGPRPMERDECDISMSGEEKRLVIGEYETALDMLVERCLMTMCRQEECVMYCEHGIFEIKLKSFRVGVRIYSMTDNDKLELAMKHKAQGVKLFQSGEVDKALSRFRRCLLLAVFVGKDDQARSVYDTVCNNIALCLLKLGRDEHAVAVCDKVAAHEPDNVKCLLRRASALKALKDYEKAYLDLNAVLKIEPKNPQGLCEMEFIKEKLKDMNIRYSGMCKRMFTFQ</sequence>
<dbReference type="InterPro" id="IPR050754">
    <property type="entry name" value="FKBP4/5/8-like"/>
</dbReference>
<dbReference type="Gene3D" id="1.25.40.10">
    <property type="entry name" value="Tetratricopeptide repeat domain"/>
    <property type="match status" value="1"/>
</dbReference>
<dbReference type="PANTHER" id="PTHR46512:SF10">
    <property type="entry name" value="FK506-BINDING PROTEIN-LIKE"/>
    <property type="match status" value="1"/>
</dbReference>
<reference evidence="1" key="1">
    <citation type="submission" date="2022-01" db="UniProtKB">
        <authorList>
            <consortium name="EnsemblMetazoa"/>
        </authorList>
    </citation>
    <scope>IDENTIFICATION</scope>
</reference>
<dbReference type="SMART" id="SM00028">
    <property type="entry name" value="TPR"/>
    <property type="match status" value="3"/>
</dbReference>
<dbReference type="GeneID" id="106667465"/>
<dbReference type="PANTHER" id="PTHR46512">
    <property type="entry name" value="PEPTIDYLPROLYL ISOMERASE"/>
    <property type="match status" value="1"/>
</dbReference>